<feature type="domain" description="ATP-grasp" evidence="14">
    <location>
        <begin position="105"/>
        <end position="308"/>
    </location>
</feature>
<keyword evidence="12" id="KW-0479">Metal-binding</keyword>
<keyword evidence="7 10" id="KW-0133">Cell shape</keyword>
<evidence type="ECO:0000259" key="14">
    <source>
        <dbReference type="PROSITE" id="PS50975"/>
    </source>
</evidence>
<dbReference type="GO" id="GO:0046872">
    <property type="term" value="F:metal ion binding"/>
    <property type="evidence" value="ECO:0007669"/>
    <property type="project" value="UniProtKB-KW"/>
</dbReference>
<feature type="binding site" evidence="12">
    <location>
        <position position="275"/>
    </location>
    <ligand>
        <name>Mg(2+)</name>
        <dbReference type="ChEBI" id="CHEBI:18420"/>
        <label>2</label>
    </ligand>
</feature>
<evidence type="ECO:0000256" key="3">
    <source>
        <dbReference type="ARBA" id="ARBA00022490"/>
    </source>
</evidence>
<evidence type="ECO:0000256" key="11">
    <source>
        <dbReference type="PIRSR" id="PIRSR039102-1"/>
    </source>
</evidence>
<dbReference type="HAMAP" id="MF_00047">
    <property type="entry name" value="Dala_Dala_lig"/>
    <property type="match status" value="1"/>
</dbReference>
<feature type="binding site" evidence="12">
    <location>
        <position position="275"/>
    </location>
    <ligand>
        <name>Mg(2+)</name>
        <dbReference type="ChEBI" id="CHEBI:18420"/>
        <label>1</label>
    </ligand>
</feature>
<comment type="cofactor">
    <cofactor evidence="12">
        <name>Mg(2+)</name>
        <dbReference type="ChEBI" id="CHEBI:18420"/>
    </cofactor>
    <cofactor evidence="12">
        <name>Mn(2+)</name>
        <dbReference type="ChEBI" id="CHEBI:29035"/>
    </cofactor>
    <text evidence="12">Binds 2 magnesium or manganese ions per subunit.</text>
</comment>
<dbReference type="SUPFAM" id="SSF52440">
    <property type="entry name" value="PreATP-grasp domain"/>
    <property type="match status" value="1"/>
</dbReference>
<evidence type="ECO:0000256" key="2">
    <source>
        <dbReference type="ARBA" id="ARBA00010871"/>
    </source>
</evidence>
<comment type="caution">
    <text evidence="15">The sequence shown here is derived from an EMBL/GenBank/DDBJ whole genome shotgun (WGS) entry which is preliminary data.</text>
</comment>
<protein>
    <recommendedName>
        <fullName evidence="10">D-alanine--D-alanine ligase</fullName>
        <ecNumber evidence="10">6.3.2.4</ecNumber>
    </recommendedName>
    <alternativeName>
        <fullName evidence="10">D-Ala-D-Ala ligase</fullName>
    </alternativeName>
    <alternativeName>
        <fullName evidence="10">D-alanylalanine synthetase</fullName>
    </alternativeName>
</protein>
<evidence type="ECO:0000256" key="4">
    <source>
        <dbReference type="ARBA" id="ARBA00022598"/>
    </source>
</evidence>
<dbReference type="EMBL" id="SOJN01000147">
    <property type="protein sequence ID" value="TET43800.1"/>
    <property type="molecule type" value="Genomic_DNA"/>
</dbReference>
<keyword evidence="5 13" id="KW-0547">Nucleotide-binding</keyword>
<evidence type="ECO:0000256" key="5">
    <source>
        <dbReference type="ARBA" id="ARBA00022741"/>
    </source>
</evidence>
<dbReference type="InterPro" id="IPR011095">
    <property type="entry name" value="Dala_Dala_lig_C"/>
</dbReference>
<organism evidence="15 16">
    <name type="scientific">candidate division TA06 bacterium</name>
    <dbReference type="NCBI Taxonomy" id="2250710"/>
    <lineage>
        <taxon>Bacteria</taxon>
        <taxon>Bacteria division TA06</taxon>
    </lineage>
</organism>
<dbReference type="GO" id="GO:0005737">
    <property type="term" value="C:cytoplasm"/>
    <property type="evidence" value="ECO:0007669"/>
    <property type="project" value="UniProtKB-SubCell"/>
</dbReference>
<dbReference type="GO" id="GO:0008360">
    <property type="term" value="P:regulation of cell shape"/>
    <property type="evidence" value="ECO:0007669"/>
    <property type="project" value="UniProtKB-KW"/>
</dbReference>
<comment type="pathway">
    <text evidence="10">Cell wall biogenesis; peptidoglycan biosynthesis.</text>
</comment>
<dbReference type="Proteomes" id="UP000315525">
    <property type="component" value="Unassembled WGS sequence"/>
</dbReference>
<evidence type="ECO:0000256" key="9">
    <source>
        <dbReference type="ARBA" id="ARBA00023316"/>
    </source>
</evidence>
<comment type="similarity">
    <text evidence="2 10">Belongs to the D-alanine--D-alanine ligase family.</text>
</comment>
<keyword evidence="6 13" id="KW-0067">ATP-binding</keyword>
<dbReference type="NCBIfam" id="TIGR01205">
    <property type="entry name" value="D_ala_D_alaTIGR"/>
    <property type="match status" value="1"/>
</dbReference>
<dbReference type="PIRSF" id="PIRSF039102">
    <property type="entry name" value="Ddl/VanB"/>
    <property type="match status" value="1"/>
</dbReference>
<keyword evidence="8 10" id="KW-0573">Peptidoglycan synthesis</keyword>
<comment type="subcellular location">
    <subcellularLocation>
        <location evidence="1 10">Cytoplasm</location>
    </subcellularLocation>
</comment>
<accession>A0A523UMP2</accession>
<dbReference type="Pfam" id="PF01820">
    <property type="entry name" value="Dala_Dala_lig_N"/>
    <property type="match status" value="1"/>
</dbReference>
<dbReference type="InterPro" id="IPR013815">
    <property type="entry name" value="ATP_grasp_subdomain_1"/>
</dbReference>
<keyword evidence="4 10" id="KW-0436">Ligase</keyword>
<dbReference type="PANTHER" id="PTHR23132">
    <property type="entry name" value="D-ALANINE--D-ALANINE LIGASE"/>
    <property type="match status" value="1"/>
</dbReference>
<reference evidence="15 16" key="1">
    <citation type="submission" date="2019-03" db="EMBL/GenBank/DDBJ databases">
        <title>Metabolic potential of uncultured bacteria and archaea associated with petroleum seepage in deep-sea sediments.</title>
        <authorList>
            <person name="Dong X."/>
            <person name="Hubert C."/>
        </authorList>
    </citation>
    <scope>NUCLEOTIDE SEQUENCE [LARGE SCALE GENOMIC DNA]</scope>
    <source>
        <strain evidence="15">E44_bin18</strain>
    </source>
</reference>
<keyword evidence="12" id="KW-0460">Magnesium</keyword>
<evidence type="ECO:0000256" key="12">
    <source>
        <dbReference type="PIRSR" id="PIRSR039102-3"/>
    </source>
</evidence>
<feature type="binding site" evidence="12">
    <location>
        <position position="262"/>
    </location>
    <ligand>
        <name>Mg(2+)</name>
        <dbReference type="ChEBI" id="CHEBI:18420"/>
        <label>1</label>
    </ligand>
</feature>
<dbReference type="Gene3D" id="3.30.470.20">
    <property type="entry name" value="ATP-grasp fold, B domain"/>
    <property type="match status" value="1"/>
</dbReference>
<dbReference type="GO" id="GO:0008716">
    <property type="term" value="F:D-alanine-D-alanine ligase activity"/>
    <property type="evidence" value="ECO:0007669"/>
    <property type="project" value="UniProtKB-UniRule"/>
</dbReference>
<dbReference type="InterPro" id="IPR011127">
    <property type="entry name" value="Dala_Dala_lig_N"/>
</dbReference>
<dbReference type="PROSITE" id="PS00843">
    <property type="entry name" value="DALA_DALA_LIGASE_1"/>
    <property type="match status" value="1"/>
</dbReference>
<evidence type="ECO:0000256" key="13">
    <source>
        <dbReference type="PROSITE-ProRule" id="PRU00409"/>
    </source>
</evidence>
<dbReference type="GO" id="GO:0005524">
    <property type="term" value="F:ATP binding"/>
    <property type="evidence" value="ECO:0007669"/>
    <property type="project" value="UniProtKB-UniRule"/>
</dbReference>
<gene>
    <name evidence="10" type="primary">ddl</name>
    <name evidence="15" type="ORF">E3J62_12200</name>
</gene>
<evidence type="ECO:0000256" key="10">
    <source>
        <dbReference type="HAMAP-Rule" id="MF_00047"/>
    </source>
</evidence>
<dbReference type="NCBIfam" id="NF002378">
    <property type="entry name" value="PRK01372.1"/>
    <property type="match status" value="1"/>
</dbReference>
<evidence type="ECO:0000313" key="16">
    <source>
        <dbReference type="Proteomes" id="UP000315525"/>
    </source>
</evidence>
<evidence type="ECO:0000256" key="6">
    <source>
        <dbReference type="ARBA" id="ARBA00022840"/>
    </source>
</evidence>
<dbReference type="Gene3D" id="3.40.50.20">
    <property type="match status" value="1"/>
</dbReference>
<dbReference type="PROSITE" id="PS50975">
    <property type="entry name" value="ATP_GRASP"/>
    <property type="match status" value="1"/>
</dbReference>
<dbReference type="AlphaFoldDB" id="A0A523UMP2"/>
<dbReference type="Gene3D" id="3.30.1490.20">
    <property type="entry name" value="ATP-grasp fold, A domain"/>
    <property type="match status" value="1"/>
</dbReference>
<name>A0A523UMP2_UNCT6</name>
<dbReference type="InterPro" id="IPR005905">
    <property type="entry name" value="D_ala_D_ala"/>
</dbReference>
<feature type="active site" evidence="11">
    <location>
        <position position="19"/>
    </location>
</feature>
<comment type="catalytic activity">
    <reaction evidence="10">
        <text>2 D-alanine + ATP = D-alanyl-D-alanine + ADP + phosphate + H(+)</text>
        <dbReference type="Rhea" id="RHEA:11224"/>
        <dbReference type="ChEBI" id="CHEBI:15378"/>
        <dbReference type="ChEBI" id="CHEBI:30616"/>
        <dbReference type="ChEBI" id="CHEBI:43474"/>
        <dbReference type="ChEBI" id="CHEBI:57416"/>
        <dbReference type="ChEBI" id="CHEBI:57822"/>
        <dbReference type="ChEBI" id="CHEBI:456216"/>
        <dbReference type="EC" id="6.3.2.4"/>
    </reaction>
</comment>
<dbReference type="SUPFAM" id="SSF56059">
    <property type="entry name" value="Glutathione synthetase ATP-binding domain-like"/>
    <property type="match status" value="1"/>
</dbReference>
<keyword evidence="9 10" id="KW-0961">Cell wall biogenesis/degradation</keyword>
<dbReference type="InterPro" id="IPR000291">
    <property type="entry name" value="D-Ala_lig_Van_CS"/>
</dbReference>
<dbReference type="PANTHER" id="PTHR23132:SF23">
    <property type="entry name" value="D-ALANINE--D-ALANINE LIGASE B"/>
    <property type="match status" value="1"/>
</dbReference>
<evidence type="ECO:0000256" key="7">
    <source>
        <dbReference type="ARBA" id="ARBA00022960"/>
    </source>
</evidence>
<keyword evidence="12" id="KW-0464">Manganese</keyword>
<dbReference type="Pfam" id="PF07478">
    <property type="entry name" value="Dala_Dala_lig_C"/>
    <property type="match status" value="1"/>
</dbReference>
<keyword evidence="3 10" id="KW-0963">Cytoplasm</keyword>
<evidence type="ECO:0000256" key="1">
    <source>
        <dbReference type="ARBA" id="ARBA00004496"/>
    </source>
</evidence>
<comment type="function">
    <text evidence="10">Cell wall formation.</text>
</comment>
<feature type="binding site" evidence="12">
    <location>
        <position position="277"/>
    </location>
    <ligand>
        <name>Mg(2+)</name>
        <dbReference type="ChEBI" id="CHEBI:18420"/>
        <label>2</label>
    </ligand>
</feature>
<dbReference type="UniPathway" id="UPA00219"/>
<dbReference type="EC" id="6.3.2.4" evidence="10"/>
<dbReference type="InterPro" id="IPR011761">
    <property type="entry name" value="ATP-grasp"/>
</dbReference>
<sequence length="316" mass="35066">MEELRKKHIGVLMGGWSREREISLLSGKMVWQALKRKGLNATMIDVKKDSLGSLNSNQIEAAFIALHGEGGEDGRMQALLEVLGIPYTGSGVLASALSLNKAYSKMIFQVSSIRTPDYCLIGKDENSRRAEKKVLEKVGIPLVLKPTTEGSSIGVKFIRSEQSLRENLGNHQREFGNLIAERLKDGMCATVGILGCIKKTRALPVLELVPEGEFYDYKAKYTEGMTEFIIPARLKDAVYEETQELALQSHHALGCHGFSRVDMVIEKNEVPFVLEVNSIPGMMQLSDLPAEAKHEGMDYDDLIIEILKSAFVERPV</sequence>
<evidence type="ECO:0000256" key="8">
    <source>
        <dbReference type="ARBA" id="ARBA00022984"/>
    </source>
</evidence>
<feature type="active site" evidence="11">
    <location>
        <position position="151"/>
    </location>
</feature>
<feature type="active site" evidence="11">
    <location>
        <position position="286"/>
    </location>
</feature>
<evidence type="ECO:0000313" key="15">
    <source>
        <dbReference type="EMBL" id="TET43800.1"/>
    </source>
</evidence>
<proteinExistence type="inferred from homology"/>
<dbReference type="PROSITE" id="PS00844">
    <property type="entry name" value="DALA_DALA_LIGASE_2"/>
    <property type="match status" value="1"/>
</dbReference>
<dbReference type="GO" id="GO:0009252">
    <property type="term" value="P:peptidoglycan biosynthetic process"/>
    <property type="evidence" value="ECO:0007669"/>
    <property type="project" value="UniProtKB-UniRule"/>
</dbReference>
<dbReference type="InterPro" id="IPR016185">
    <property type="entry name" value="PreATP-grasp_dom_sf"/>
</dbReference>
<dbReference type="GO" id="GO:0071555">
    <property type="term" value="P:cell wall organization"/>
    <property type="evidence" value="ECO:0007669"/>
    <property type="project" value="UniProtKB-KW"/>
</dbReference>